<evidence type="ECO:0000313" key="1">
    <source>
        <dbReference type="EMBL" id="MEQ4484974.1"/>
    </source>
</evidence>
<proteinExistence type="predicted"/>
<sequence>MASNSDALLKRTEKGEGKGSRRYSTFLDSTFRVKRKTSGKKFKQKIKAMKTWIRFNRHLDQEALLKTIRSKLTGHYRYYGITDNYGKTRSFYILTVKLMFKWLKRRSQRRSFTWERYNEVLKDFRLPKPRIYVNL</sequence>
<keyword evidence="2" id="KW-1185">Reference proteome</keyword>
<comment type="caution">
    <text evidence="1">The sequence shown here is derived from an EMBL/GenBank/DDBJ whole genome shotgun (WGS) entry which is preliminary data.</text>
</comment>
<evidence type="ECO:0000313" key="2">
    <source>
        <dbReference type="Proteomes" id="UP001493487"/>
    </source>
</evidence>
<protein>
    <recommendedName>
        <fullName evidence="3">Group II intron maturase-specific domain-containing protein</fullName>
    </recommendedName>
</protein>
<reference evidence="1 2" key="1">
    <citation type="journal article" date="2023" name="Genome Announc.">
        <title>Pan-Genome Analyses of the Genus Cohnella and Proposal of the Novel Species Cohnella silvisoli sp. nov., Isolated from Forest Soil.</title>
        <authorList>
            <person name="Wang C."/>
            <person name="Mao L."/>
            <person name="Bao G."/>
            <person name="Zhu H."/>
        </authorList>
    </citation>
    <scope>NUCLEOTIDE SEQUENCE [LARGE SCALE GENOMIC DNA]</scope>
    <source>
        <strain evidence="1 2">NL03-T5-1</strain>
    </source>
</reference>
<name>A0ABV1KY16_9BACL</name>
<gene>
    <name evidence="1" type="ORF">QJS35_21535</name>
</gene>
<organism evidence="1 2">
    <name type="scientific">Cohnella silvisoli</name>
    <dbReference type="NCBI Taxonomy" id="2873699"/>
    <lineage>
        <taxon>Bacteria</taxon>
        <taxon>Bacillati</taxon>
        <taxon>Bacillota</taxon>
        <taxon>Bacilli</taxon>
        <taxon>Bacillales</taxon>
        <taxon>Paenibacillaceae</taxon>
        <taxon>Cohnella</taxon>
    </lineage>
</organism>
<evidence type="ECO:0008006" key="3">
    <source>
        <dbReference type="Google" id="ProtNLM"/>
    </source>
</evidence>
<accession>A0ABV1KY16</accession>
<dbReference type="Proteomes" id="UP001493487">
    <property type="component" value="Unassembled WGS sequence"/>
</dbReference>
<dbReference type="EMBL" id="JASKHM010000013">
    <property type="protein sequence ID" value="MEQ4484974.1"/>
    <property type="molecule type" value="Genomic_DNA"/>
</dbReference>
<dbReference type="RefSeq" id="WP_232184817.1">
    <property type="nucleotide sequence ID" value="NZ_JAIOAP010000003.1"/>
</dbReference>